<evidence type="ECO:0000256" key="1">
    <source>
        <dbReference type="ARBA" id="ARBA00008668"/>
    </source>
</evidence>
<evidence type="ECO:0000313" key="4">
    <source>
        <dbReference type="EMBL" id="MCP9765875.1"/>
    </source>
</evidence>
<organism evidence="4 5">
    <name type="scientific">Lacihabitans soyangensis</name>
    <dbReference type="NCBI Taxonomy" id="869394"/>
    <lineage>
        <taxon>Bacteria</taxon>
        <taxon>Pseudomonadati</taxon>
        <taxon>Bacteroidota</taxon>
        <taxon>Cytophagia</taxon>
        <taxon>Cytophagales</taxon>
        <taxon>Leadbetterellaceae</taxon>
        <taxon>Lacihabitans</taxon>
    </lineage>
</organism>
<dbReference type="PANTHER" id="PTHR43695:SF1">
    <property type="entry name" value="RHAMNOGALACTURONAN ACETYLESTERASE"/>
    <property type="match status" value="1"/>
</dbReference>
<dbReference type="GO" id="GO:0016788">
    <property type="term" value="F:hydrolase activity, acting on ester bonds"/>
    <property type="evidence" value="ECO:0007669"/>
    <property type="project" value="UniProtKB-ARBA"/>
</dbReference>
<feature type="domain" description="SGNH hydrolase-type esterase" evidence="3">
    <location>
        <begin position="23"/>
        <end position="230"/>
    </location>
</feature>
<name>A0AAE3H7X5_9BACT</name>
<keyword evidence="2" id="KW-0378">Hydrolase</keyword>
<dbReference type="InterPro" id="IPR037459">
    <property type="entry name" value="RhgT-like"/>
</dbReference>
<reference evidence="4 5" key="1">
    <citation type="submission" date="2018-11" db="EMBL/GenBank/DDBJ databases">
        <title>Novel bacteria species description.</title>
        <authorList>
            <person name="Han J.-H."/>
        </authorList>
    </citation>
    <scope>NUCLEOTIDE SEQUENCE [LARGE SCALE GENOMIC DNA]</scope>
    <source>
        <strain evidence="4 5">KCTC23259</strain>
    </source>
</reference>
<dbReference type="AlphaFoldDB" id="A0AAE3H7X5"/>
<dbReference type="Proteomes" id="UP001204144">
    <property type="component" value="Unassembled WGS sequence"/>
</dbReference>
<proteinExistence type="inferred from homology"/>
<dbReference type="InterPro" id="IPR036514">
    <property type="entry name" value="SGNH_hydro_sf"/>
</dbReference>
<dbReference type="Pfam" id="PF13472">
    <property type="entry name" value="Lipase_GDSL_2"/>
    <property type="match status" value="1"/>
</dbReference>
<dbReference type="PANTHER" id="PTHR43695">
    <property type="entry name" value="PUTATIVE (AFU_ORTHOLOGUE AFUA_2G17250)-RELATED"/>
    <property type="match status" value="1"/>
</dbReference>
<evidence type="ECO:0000313" key="5">
    <source>
        <dbReference type="Proteomes" id="UP001204144"/>
    </source>
</evidence>
<dbReference type="RefSeq" id="WP_255039579.1">
    <property type="nucleotide sequence ID" value="NZ_RJUF01000194.1"/>
</dbReference>
<dbReference type="InterPro" id="IPR013830">
    <property type="entry name" value="SGNH_hydro"/>
</dbReference>
<evidence type="ECO:0000259" key="3">
    <source>
        <dbReference type="Pfam" id="PF13472"/>
    </source>
</evidence>
<accession>A0AAE3H7X5</accession>
<dbReference type="CDD" id="cd01821">
    <property type="entry name" value="Rhamnogalacturan_acetylesterase_like"/>
    <property type="match status" value="1"/>
</dbReference>
<evidence type="ECO:0000256" key="2">
    <source>
        <dbReference type="ARBA" id="ARBA00022801"/>
    </source>
</evidence>
<dbReference type="EMBL" id="RJUF01000194">
    <property type="protein sequence ID" value="MCP9765875.1"/>
    <property type="molecule type" value="Genomic_DNA"/>
</dbReference>
<gene>
    <name evidence="4" type="ORF">EGI31_23310</name>
</gene>
<dbReference type="SUPFAM" id="SSF52266">
    <property type="entry name" value="SGNH hydrolase"/>
    <property type="match status" value="1"/>
</dbReference>
<dbReference type="Gene3D" id="3.40.50.1110">
    <property type="entry name" value="SGNH hydrolase"/>
    <property type="match status" value="1"/>
</dbReference>
<keyword evidence="5" id="KW-1185">Reference proteome</keyword>
<comment type="caution">
    <text evidence="4">The sequence shown here is derived from an EMBL/GenBank/DDBJ whole genome shotgun (WGS) entry which is preliminary data.</text>
</comment>
<comment type="similarity">
    <text evidence="1">Belongs to the 'GDSL' lipolytic enzyme family.</text>
</comment>
<sequence length="253" mass="28849">MNYLIFILSLLAFTPKTKPTLYLIGDSTVKAGQGKGENDMWGWGSVIGQHFDSTKIDIENYAIGGRSSRTFLTDGRWEPILKKMQKGDFLIIQFGHNDDWAINDTIRARGTIKGIGLDSVEIDNLITKKHEVVYSFGWYMSKYVNEAKAKGVEVFVCSQVPFNKFENGKVKRQEEYYPKWAKQVAENTKAHFIDLHELSAFYYDKLGFDETKKQYFTPKDNVHTNLAGAKLNAENVAIGIKNTKKSKLRKSLK</sequence>
<protein>
    <submittedName>
        <fullName evidence="4">Rhamnogalacturonan acetylesterase</fullName>
    </submittedName>
</protein>